<feature type="domain" description="PKD" evidence="3">
    <location>
        <begin position="241"/>
        <end position="277"/>
    </location>
</feature>
<comment type="caution">
    <text evidence="4">The sequence shown here is derived from an EMBL/GenBank/DDBJ whole genome shotgun (WGS) entry which is preliminary data.</text>
</comment>
<dbReference type="Pfam" id="PF19081">
    <property type="entry name" value="Ig_7"/>
    <property type="match status" value="4"/>
</dbReference>
<organism evidence="4 5">
    <name type="scientific">Rufibacter sediminis</name>
    <dbReference type="NCBI Taxonomy" id="2762756"/>
    <lineage>
        <taxon>Bacteria</taxon>
        <taxon>Pseudomonadati</taxon>
        <taxon>Bacteroidota</taxon>
        <taxon>Cytophagia</taxon>
        <taxon>Cytophagales</taxon>
        <taxon>Hymenobacteraceae</taxon>
        <taxon>Rufibacter</taxon>
    </lineage>
</organism>
<feature type="signal peptide" evidence="2">
    <location>
        <begin position="1"/>
        <end position="24"/>
    </location>
</feature>
<dbReference type="Gene3D" id="2.60.40.10">
    <property type="entry name" value="Immunoglobulins"/>
    <property type="match status" value="6"/>
</dbReference>
<proteinExistence type="predicted"/>
<feature type="domain" description="PKD" evidence="3">
    <location>
        <begin position="623"/>
        <end position="678"/>
    </location>
</feature>
<keyword evidence="2" id="KW-0732">Signal</keyword>
<dbReference type="SUPFAM" id="SSF49299">
    <property type="entry name" value="PKD domain"/>
    <property type="match status" value="4"/>
</dbReference>
<dbReference type="InterPro" id="IPR044023">
    <property type="entry name" value="Ig_7"/>
</dbReference>
<protein>
    <submittedName>
        <fullName evidence="4">Gliding motility-associated C-terminal domain-containing protein</fullName>
    </submittedName>
</protein>
<feature type="domain" description="PKD" evidence="3">
    <location>
        <begin position="497"/>
        <end position="580"/>
    </location>
</feature>
<dbReference type="PROSITE" id="PS50093">
    <property type="entry name" value="PKD"/>
    <property type="match status" value="4"/>
</dbReference>
<keyword evidence="5" id="KW-1185">Reference proteome</keyword>
<dbReference type="InterPro" id="IPR000601">
    <property type="entry name" value="PKD_dom"/>
</dbReference>
<dbReference type="Proteomes" id="UP000659698">
    <property type="component" value="Unassembled WGS sequence"/>
</dbReference>
<dbReference type="InterPro" id="IPR022409">
    <property type="entry name" value="PKD/Chitinase_dom"/>
</dbReference>
<accession>A0ABR6VTS8</accession>
<sequence>MAQFYRSLFLACFLLLICHLRVWAQECDATVSAEGPSALCPGAGQIILVASSSSAGATFQWQKDGVDLAGQTGAKLTVTSTGNYTVVVKSASCSEKVSPAFPVTTSPNPVADFTFIDNVCSGSNVRFTASPTGAGFKYEWDFGDPNSGSGNTGHQQEVNHTFVSNGTGVVKYQIKLKVTNAGGCTSEVTKELTINQRADPSLEDVLAIQNFTLPFTNCASVASSYLLKVRNTSTTKSTNRAYTIDWGDGKIENFPASFEEAEHTYTTQGEFNLKLVIEGVNCTSTRNIKVFNGSNPSLTVGSPGNTVGCAPVTYTFPITGIANNSPSTIYTFQFDDGSPGYTFTQDNVPSSLTHTFLKSSCNNGGSDAFKLNATAKNPCGITNVIVSSIYIAATPKAKFELEPKAPTGCINTAYTLKNTSDPGASILGSGTCNNNAGYQWEISPATGWALTSGTLTSFSPVINFTAKGDYSISLKVTNGCGSHDTTFVFSILEPPVSKFATTLNPATGCANLEVATANQSVGEQLSYAWFVTPNSGYTLASGSLTSKDPVFNFNTAGVYTLSLKTSNPCGSDSSSTQINVGSPPTVTLPGPRELCAPGVITFSEANASHRPEYGANFGTISGYKWTVTGGGGATFVSGTTDASQYPSIDFPAAGTYTVTVTATNECGASAAASQEITIRELPLPPTVAGLTICDGEPAVLTATGGAAGTTYRWYEAASGGNPVFTGDSFTPSPALTSTTTYYVEAVSGFNCVSATRTLVTVVVLKGVSNNSITAQGAITICEGVAPNTITGSLPTGGDGAPYQYKWQISTDGVTFTDAPGTNSEQDYSPGLITRNTWYRRTIVSQKCAVNESNVVAFTFSPTPAAPVLTLNDVAICEGQRASLSVNAQVGFTYKWYTASTGGALVTTGESYQTPALTRDTVFYVEAANENSCVSTSRSEVRVRVAATIADNSIGGGQDICTGQTPAGLTGSQPTGGNNSFTYAWESSVTSATSGFVLIQDSNTKDYSPGALTATTWFRRVVSSAGCVSTSGSVEVTVRPEITANTVSSTQTVCTGSIPAAFTGSQPAGGNNTYTYQWEVSTTSGSSGFSAIPGATSKDFSPAAAVTQNTWFRRVVESGTCQRSESEAVLVEVQQPIAANTVSADQAICAGESIQPLIGSDPTGGSGAYAFVWEQSTTSATAGFSLVPAANARDLASMTLTVTTWFRRMVTGGACEPSISNTVQVTVSPAIENNIIRNNQAQIICTGSTPAALQGEQPTGGDNIFTYQWEQSTDGLSYTDILGATESDYAPAALTQDTWFRRKVISRTCTSVSPAVKVEVQQPIADNSVAGEQTICAGSAAQALTGSQPTGGSGNYGYQWEASTDGNTYAPVLGATQGEYTPVNLTQTTWFRRIVTGGPCVANVSNGVKVTVTAPVTNNTISAAQTICSNTAPLALMGSQPASDPGAVFTYRWESSTTSATASDFMAIDGADGKDYAPGVLTQTTWFRRVAVTGACSSASPAIQITVEPLPAAPAVANQVICENNAATLTVTGTSAGTYQWFATETGGTALGQGASFTTPVLTASTAYYVQVTDAKGCISPRVMVQVTVNQNIGNNIVSSNQALCVGSSPSRLTGTSPTGGNGVYAYLWEKSTQGPDAGFSPALGTNSDSTYLPTNITMVTWFRRRVTAGPCLPSVSEAVRISISPVITNNRISFPQSTCSGTPPAPITGTQPQGGDGTYTYLWESSTTGATSGFTTANGNAQERNYQPESLTQTTWFRRTVFSGGCTITSAVVQITVVPLIANNTISADQTICRGDAVQPLTGSVPTGGNGTYVYVWESSTDGIVFTSAAGDNKKMNYAPGAVRVTTWYRRTVTSFPCFESKSTPVKVTVIAPVANNFIRTDQEICANTAPGVLEGSVHTGGGANSVYQWEVSTTGANGTFAPAPGIHDQISYQPGVLTQTSWFRRVLVSAPCQNQASNVVQIKVNQLPAAPALLTSNLRVCPGDRINVTVTSPGFGVEWYDQPQGGRLIYTDVTFPTPALTETTTFYVQSLSREGCPSSSRTAVTVEVVPAKADAGPDVSIIIGRSTQLQASGGVKYEWAPARGLSSVNTAATIATPTETTIYTVTVTTAEGCTAKDEVTVTVLPEIFIPNVLTLNKDGINDEWEILNIEKYPNCKVEVFNRWGVSLFTSEGYAKPWDGTYQGKPLPVAAYYYIIQLDKDEKPISGSITIIN</sequence>
<dbReference type="SMART" id="SM00089">
    <property type="entry name" value="PKD"/>
    <property type="match status" value="5"/>
</dbReference>
<dbReference type="NCBIfam" id="TIGR04131">
    <property type="entry name" value="Bac_Flav_CTERM"/>
    <property type="match status" value="1"/>
</dbReference>
<feature type="domain" description="PKD" evidence="3">
    <location>
        <begin position="108"/>
        <end position="167"/>
    </location>
</feature>
<reference evidence="4 5" key="1">
    <citation type="journal article" date="2019" name="Int. J. Syst. Evol. Microbiol.">
        <title>Rufibacter sediminis sp. nov., isolated from freshwater lake sediment.</title>
        <authorList>
            <person name="Qu J.H."/>
            <person name="Zhang L.J."/>
            <person name="Fu Y.H."/>
            <person name="Li H.F."/>
        </authorList>
    </citation>
    <scope>NUCLEOTIDE SEQUENCE [LARGE SCALE GENOMIC DNA]</scope>
    <source>
        <strain evidence="4 5">H-1</strain>
    </source>
</reference>
<dbReference type="RefSeq" id="WP_186638588.1">
    <property type="nucleotide sequence ID" value="NZ_JACOAF010000030.1"/>
</dbReference>
<dbReference type="InterPro" id="IPR026341">
    <property type="entry name" value="T9SS_type_B"/>
</dbReference>
<dbReference type="Pfam" id="PF18911">
    <property type="entry name" value="PKD_4"/>
    <property type="match status" value="1"/>
</dbReference>
<dbReference type="InterPro" id="IPR035986">
    <property type="entry name" value="PKD_dom_sf"/>
</dbReference>
<evidence type="ECO:0000256" key="2">
    <source>
        <dbReference type="SAM" id="SignalP"/>
    </source>
</evidence>
<feature type="region of interest" description="Disordered" evidence="1">
    <location>
        <begin position="1694"/>
        <end position="1714"/>
    </location>
</feature>
<dbReference type="Pfam" id="PF13585">
    <property type="entry name" value="CHU_C"/>
    <property type="match status" value="1"/>
</dbReference>
<gene>
    <name evidence="4" type="ORF">H7U12_12985</name>
</gene>
<evidence type="ECO:0000259" key="3">
    <source>
        <dbReference type="PROSITE" id="PS50093"/>
    </source>
</evidence>
<evidence type="ECO:0000313" key="4">
    <source>
        <dbReference type="EMBL" id="MBC3540601.1"/>
    </source>
</evidence>
<dbReference type="EMBL" id="JACOAF010000030">
    <property type="protein sequence ID" value="MBC3540601.1"/>
    <property type="molecule type" value="Genomic_DNA"/>
</dbReference>
<name>A0ABR6VTS8_9BACT</name>
<dbReference type="CDD" id="cd00146">
    <property type="entry name" value="PKD"/>
    <property type="match status" value="2"/>
</dbReference>
<feature type="chain" id="PRO_5046933974" evidence="2">
    <location>
        <begin position="25"/>
        <end position="2213"/>
    </location>
</feature>
<dbReference type="InterPro" id="IPR013783">
    <property type="entry name" value="Ig-like_fold"/>
</dbReference>
<evidence type="ECO:0000256" key="1">
    <source>
        <dbReference type="SAM" id="MobiDB-lite"/>
    </source>
</evidence>
<evidence type="ECO:0000313" key="5">
    <source>
        <dbReference type="Proteomes" id="UP000659698"/>
    </source>
</evidence>
<dbReference type="Pfam" id="PF00801">
    <property type="entry name" value="PKD"/>
    <property type="match status" value="1"/>
</dbReference>